<protein>
    <submittedName>
        <fullName evidence="1">Uncharacterized protein</fullName>
    </submittedName>
</protein>
<evidence type="ECO:0000313" key="1">
    <source>
        <dbReference type="EMBL" id="CAK1541286.1"/>
    </source>
</evidence>
<sequence>MVEREAMRRGAGCGWGSGVFGRWSLRRLLLDSPLVGRRLAHSVLDQADGRPVKLSGVETLPKQSPAQYIAEDEEVKNISGYHEICIGQTII</sequence>
<name>A0AAV1IXC3_9NEOP</name>
<comment type="caution">
    <text evidence="1">The sequence shown here is derived from an EMBL/GenBank/DDBJ whole genome shotgun (WGS) entry which is preliminary data.</text>
</comment>
<dbReference type="AlphaFoldDB" id="A0AAV1IXC3"/>
<reference evidence="1 2" key="1">
    <citation type="submission" date="2023-11" db="EMBL/GenBank/DDBJ databases">
        <authorList>
            <person name="Okamura Y."/>
        </authorList>
    </citation>
    <scope>NUCLEOTIDE SEQUENCE [LARGE SCALE GENOMIC DNA]</scope>
</reference>
<keyword evidence="2" id="KW-1185">Reference proteome</keyword>
<evidence type="ECO:0000313" key="2">
    <source>
        <dbReference type="Proteomes" id="UP001497472"/>
    </source>
</evidence>
<gene>
    <name evidence="1" type="ORF">LNINA_LOCUS1282</name>
</gene>
<proteinExistence type="predicted"/>
<accession>A0AAV1IXC3</accession>
<dbReference type="EMBL" id="CAVLEF010000002">
    <property type="protein sequence ID" value="CAK1541286.1"/>
    <property type="molecule type" value="Genomic_DNA"/>
</dbReference>
<organism evidence="1 2">
    <name type="scientific">Leptosia nina</name>
    <dbReference type="NCBI Taxonomy" id="320188"/>
    <lineage>
        <taxon>Eukaryota</taxon>
        <taxon>Metazoa</taxon>
        <taxon>Ecdysozoa</taxon>
        <taxon>Arthropoda</taxon>
        <taxon>Hexapoda</taxon>
        <taxon>Insecta</taxon>
        <taxon>Pterygota</taxon>
        <taxon>Neoptera</taxon>
        <taxon>Endopterygota</taxon>
        <taxon>Lepidoptera</taxon>
        <taxon>Glossata</taxon>
        <taxon>Ditrysia</taxon>
        <taxon>Papilionoidea</taxon>
        <taxon>Pieridae</taxon>
        <taxon>Pierinae</taxon>
        <taxon>Leptosia</taxon>
    </lineage>
</organism>
<dbReference type="Proteomes" id="UP001497472">
    <property type="component" value="Unassembled WGS sequence"/>
</dbReference>